<evidence type="ECO:0000313" key="2">
    <source>
        <dbReference type="Proteomes" id="UP001362999"/>
    </source>
</evidence>
<dbReference type="EMBL" id="JAWWNJ010000055">
    <property type="protein sequence ID" value="KAK7015091.1"/>
    <property type="molecule type" value="Genomic_DNA"/>
</dbReference>
<evidence type="ECO:0000313" key="1">
    <source>
        <dbReference type="EMBL" id="KAK7015091.1"/>
    </source>
</evidence>
<dbReference type="Proteomes" id="UP001362999">
    <property type="component" value="Unassembled WGS sequence"/>
</dbReference>
<reference evidence="1 2" key="1">
    <citation type="journal article" date="2024" name="J Genomics">
        <title>Draft genome sequencing and assembly of Favolaschia claudopus CIRM-BRFM 2984 isolated from oak limbs.</title>
        <authorList>
            <person name="Navarro D."/>
            <person name="Drula E."/>
            <person name="Chaduli D."/>
            <person name="Cazenave R."/>
            <person name="Ahrendt S."/>
            <person name="Wang J."/>
            <person name="Lipzen A."/>
            <person name="Daum C."/>
            <person name="Barry K."/>
            <person name="Grigoriev I.V."/>
            <person name="Favel A."/>
            <person name="Rosso M.N."/>
            <person name="Martin F."/>
        </authorList>
    </citation>
    <scope>NUCLEOTIDE SEQUENCE [LARGE SCALE GENOMIC DNA]</scope>
    <source>
        <strain evidence="1 2">CIRM-BRFM 2984</strain>
    </source>
</reference>
<name>A0AAW0APX0_9AGAR</name>
<comment type="caution">
    <text evidence="1">The sequence shown here is derived from an EMBL/GenBank/DDBJ whole genome shotgun (WGS) entry which is preliminary data.</text>
</comment>
<dbReference type="InterPro" id="IPR042089">
    <property type="entry name" value="Peptidase_M13_dom_2"/>
</dbReference>
<sequence>MFSIKDDIDVEPNVMSLWFDQASLGLPSKEYYHDSGIVETYHEVAERLFFTLSEEDEVLSASTPTLVDAESVEALPSWPWPPWIHDEDEQRLRTSWRNKLQGCCLQFGLFLPLVKHCRNKSIAVYSPSSRTSGS</sequence>
<organism evidence="1 2">
    <name type="scientific">Favolaschia claudopus</name>
    <dbReference type="NCBI Taxonomy" id="2862362"/>
    <lineage>
        <taxon>Eukaryota</taxon>
        <taxon>Fungi</taxon>
        <taxon>Dikarya</taxon>
        <taxon>Basidiomycota</taxon>
        <taxon>Agaricomycotina</taxon>
        <taxon>Agaricomycetes</taxon>
        <taxon>Agaricomycetidae</taxon>
        <taxon>Agaricales</taxon>
        <taxon>Marasmiineae</taxon>
        <taxon>Mycenaceae</taxon>
        <taxon>Favolaschia</taxon>
    </lineage>
</organism>
<accession>A0AAW0APX0</accession>
<keyword evidence="2" id="KW-1185">Reference proteome</keyword>
<dbReference type="AlphaFoldDB" id="A0AAW0APX0"/>
<gene>
    <name evidence="1" type="ORF">R3P38DRAFT_1434373</name>
</gene>
<dbReference type="Gene3D" id="1.10.1380.10">
    <property type="entry name" value="Neutral endopeptidase , domain2"/>
    <property type="match status" value="1"/>
</dbReference>
<proteinExistence type="predicted"/>
<protein>
    <submittedName>
        <fullName evidence="1">Uncharacterized protein</fullName>
    </submittedName>
</protein>